<accession>A0ABN8I8I0</accession>
<feature type="compositionally biased region" description="Low complexity" evidence="1">
    <location>
        <begin position="190"/>
        <end position="201"/>
    </location>
</feature>
<feature type="signal peptide" evidence="2">
    <location>
        <begin position="1"/>
        <end position="19"/>
    </location>
</feature>
<dbReference type="Proteomes" id="UP000837857">
    <property type="component" value="Chromosome 2"/>
</dbReference>
<protein>
    <submittedName>
        <fullName evidence="3">Uncharacterized protein</fullName>
    </submittedName>
</protein>
<keyword evidence="2" id="KW-0732">Signal</keyword>
<gene>
    <name evidence="3" type="ORF">IPOD504_LOCUS7231</name>
</gene>
<evidence type="ECO:0000256" key="2">
    <source>
        <dbReference type="SAM" id="SignalP"/>
    </source>
</evidence>
<evidence type="ECO:0000313" key="4">
    <source>
        <dbReference type="Proteomes" id="UP000837857"/>
    </source>
</evidence>
<feature type="region of interest" description="Disordered" evidence="1">
    <location>
        <begin position="164"/>
        <end position="230"/>
    </location>
</feature>
<dbReference type="EMBL" id="OW152814">
    <property type="protein sequence ID" value="CAH2050091.1"/>
    <property type="molecule type" value="Genomic_DNA"/>
</dbReference>
<feature type="chain" id="PRO_5046924370" evidence="2">
    <location>
        <begin position="20"/>
        <end position="230"/>
    </location>
</feature>
<feature type="non-terminal residue" evidence="3">
    <location>
        <position position="1"/>
    </location>
</feature>
<keyword evidence="4" id="KW-1185">Reference proteome</keyword>
<name>A0ABN8I8I0_9NEOP</name>
<organism evidence="3 4">
    <name type="scientific">Iphiclides podalirius</name>
    <name type="common">scarce swallowtail</name>
    <dbReference type="NCBI Taxonomy" id="110791"/>
    <lineage>
        <taxon>Eukaryota</taxon>
        <taxon>Metazoa</taxon>
        <taxon>Ecdysozoa</taxon>
        <taxon>Arthropoda</taxon>
        <taxon>Hexapoda</taxon>
        <taxon>Insecta</taxon>
        <taxon>Pterygota</taxon>
        <taxon>Neoptera</taxon>
        <taxon>Endopterygota</taxon>
        <taxon>Lepidoptera</taxon>
        <taxon>Glossata</taxon>
        <taxon>Ditrysia</taxon>
        <taxon>Papilionoidea</taxon>
        <taxon>Papilionidae</taxon>
        <taxon>Papilioninae</taxon>
        <taxon>Iphiclides</taxon>
    </lineage>
</organism>
<evidence type="ECO:0000256" key="1">
    <source>
        <dbReference type="SAM" id="MobiDB-lite"/>
    </source>
</evidence>
<feature type="compositionally biased region" description="Polar residues" evidence="1">
    <location>
        <begin position="172"/>
        <end position="185"/>
    </location>
</feature>
<evidence type="ECO:0000313" key="3">
    <source>
        <dbReference type="EMBL" id="CAH2050091.1"/>
    </source>
</evidence>
<proteinExistence type="predicted"/>
<sequence length="230" mass="25299">MKVLVLISIVLAHCSWSYGSSGPEGASAFAYVDTAGNRFRRFLPPLPPLAPLRPLPRLRPFRLPFMFPWLPPLPPLPPLAPLRDILGNIENQQRAAFEAAQSSFDAFNFIPYIPNFDYRFQPYDHFNYFGSRGGGQFGMSGRNSAFAAATLGPGYRHQVAAINPANPRMPNVDTSSQYPQNSNGPGNDFYSVSSSSYASSVNDNGQLKSQRGAETVVNDRGHVTKYSVHS</sequence>
<reference evidence="3" key="1">
    <citation type="submission" date="2022-03" db="EMBL/GenBank/DDBJ databases">
        <authorList>
            <person name="Martin H S."/>
        </authorList>
    </citation>
    <scope>NUCLEOTIDE SEQUENCE</scope>
</reference>